<feature type="coiled-coil region" evidence="1">
    <location>
        <begin position="9"/>
        <end position="36"/>
    </location>
</feature>
<dbReference type="RefSeq" id="WP_215619677.1">
    <property type="nucleotide sequence ID" value="NZ_JADOER010000017.1"/>
</dbReference>
<evidence type="ECO:0000313" key="3">
    <source>
        <dbReference type="Proteomes" id="UP001196661"/>
    </source>
</evidence>
<keyword evidence="1" id="KW-0175">Coiled coil</keyword>
<proteinExistence type="predicted"/>
<evidence type="ECO:0000256" key="1">
    <source>
        <dbReference type="SAM" id="Coils"/>
    </source>
</evidence>
<dbReference type="Proteomes" id="UP001196661">
    <property type="component" value="Unassembled WGS sequence"/>
</dbReference>
<organism evidence="2 3">
    <name type="scientific">Leptothoe kymatousa TAU-MAC 1615</name>
    <dbReference type="NCBI Taxonomy" id="2364775"/>
    <lineage>
        <taxon>Bacteria</taxon>
        <taxon>Bacillati</taxon>
        <taxon>Cyanobacteriota</taxon>
        <taxon>Cyanophyceae</taxon>
        <taxon>Nodosilineales</taxon>
        <taxon>Cymatolegaceae</taxon>
        <taxon>Leptothoe</taxon>
        <taxon>Leptothoe kymatousa</taxon>
    </lineage>
</organism>
<gene>
    <name evidence="2" type="ORF">IXB28_16370</name>
</gene>
<dbReference type="EMBL" id="JADOER010000017">
    <property type="protein sequence ID" value="MBT9313787.1"/>
    <property type="molecule type" value="Genomic_DNA"/>
</dbReference>
<accession>A0ABS5Y7L4</accession>
<comment type="caution">
    <text evidence="2">The sequence shown here is derived from an EMBL/GenBank/DDBJ whole genome shotgun (WGS) entry which is preliminary data.</text>
</comment>
<protein>
    <submittedName>
        <fullName evidence="2">Uncharacterized protein</fullName>
    </submittedName>
</protein>
<keyword evidence="3" id="KW-1185">Reference proteome</keyword>
<evidence type="ECO:0000313" key="2">
    <source>
        <dbReference type="EMBL" id="MBT9313787.1"/>
    </source>
</evidence>
<reference evidence="2 3" key="1">
    <citation type="journal article" date="2021" name="Mar. Drugs">
        <title>Genome Reduction and Secondary Metabolism of the Marine Sponge-Associated Cyanobacterium Leptothoe.</title>
        <authorList>
            <person name="Konstantinou D."/>
            <person name="Popin R.V."/>
            <person name="Fewer D.P."/>
            <person name="Sivonen K."/>
            <person name="Gkelis S."/>
        </authorList>
    </citation>
    <scope>NUCLEOTIDE SEQUENCE [LARGE SCALE GENOMIC DNA]</scope>
    <source>
        <strain evidence="2 3">TAU-MAC 1615</strain>
    </source>
</reference>
<sequence length="128" mass="14901">MLNNTTELLQQISVQLNQVLDRNQHLEQRVAYLTDQVDTLCERLDGKSADPYPIGGKENVAKILGVQPNSVRNYHRFWQKDLHYTKPSPGKTVYNLTLIKDWQLNRGKPELHIRAVEAYARYDQKLRA</sequence>
<name>A0ABS5Y7L4_9CYAN</name>